<keyword evidence="1" id="KW-0597">Phosphoprotein</keyword>
<proteinExistence type="predicted"/>
<dbReference type="SMART" id="SM00448">
    <property type="entry name" value="REC"/>
    <property type="match status" value="1"/>
</dbReference>
<dbReference type="EMBL" id="JBHRSZ010000004">
    <property type="protein sequence ID" value="MFC3151273.1"/>
    <property type="molecule type" value="Genomic_DNA"/>
</dbReference>
<reference evidence="4" key="1">
    <citation type="journal article" date="2019" name="Int. J. Syst. Evol. Microbiol.">
        <title>The Global Catalogue of Microorganisms (GCM) 10K type strain sequencing project: providing services to taxonomists for standard genome sequencing and annotation.</title>
        <authorList>
            <consortium name="The Broad Institute Genomics Platform"/>
            <consortium name="The Broad Institute Genome Sequencing Center for Infectious Disease"/>
            <person name="Wu L."/>
            <person name="Ma J."/>
        </authorList>
    </citation>
    <scope>NUCLEOTIDE SEQUENCE [LARGE SCALE GENOMIC DNA]</scope>
    <source>
        <strain evidence="4">KCTC 52438</strain>
    </source>
</reference>
<dbReference type="Proteomes" id="UP001595476">
    <property type="component" value="Unassembled WGS sequence"/>
</dbReference>
<sequence length="154" mass="17489">MNNTTSFPTILLIDDDDIEAEGIQRAFRKSSIKSSIFRARHGIEALELLRSSKIEQPYIILLDINMPMMNGIEFLKEIRMDKHLSTSIVFILTTSNNQNDIASAYQEQVAGYLVKSKLDSQFTSLIELLTHYSKVIEFPPSNTSGTNNVFKDKK</sequence>
<comment type="caution">
    <text evidence="3">The sequence shown here is derived from an EMBL/GenBank/DDBJ whole genome shotgun (WGS) entry which is preliminary data.</text>
</comment>
<name>A0ABV7HF36_9GAMM</name>
<protein>
    <submittedName>
        <fullName evidence="3">Response regulator</fullName>
    </submittedName>
</protein>
<evidence type="ECO:0000313" key="3">
    <source>
        <dbReference type="EMBL" id="MFC3151273.1"/>
    </source>
</evidence>
<dbReference type="InterPro" id="IPR001789">
    <property type="entry name" value="Sig_transdc_resp-reg_receiver"/>
</dbReference>
<dbReference type="PANTHER" id="PTHR44520:SF2">
    <property type="entry name" value="RESPONSE REGULATOR RCP1"/>
    <property type="match status" value="1"/>
</dbReference>
<dbReference type="RefSeq" id="WP_386719730.1">
    <property type="nucleotide sequence ID" value="NZ_JBHRSZ010000004.1"/>
</dbReference>
<dbReference type="PROSITE" id="PS50110">
    <property type="entry name" value="RESPONSE_REGULATORY"/>
    <property type="match status" value="1"/>
</dbReference>
<dbReference type="PANTHER" id="PTHR44520">
    <property type="entry name" value="RESPONSE REGULATOR RCP1-RELATED"/>
    <property type="match status" value="1"/>
</dbReference>
<dbReference type="Pfam" id="PF00072">
    <property type="entry name" value="Response_reg"/>
    <property type="match status" value="1"/>
</dbReference>
<dbReference type="SUPFAM" id="SSF52172">
    <property type="entry name" value="CheY-like"/>
    <property type="match status" value="1"/>
</dbReference>
<evidence type="ECO:0000256" key="1">
    <source>
        <dbReference type="PROSITE-ProRule" id="PRU00169"/>
    </source>
</evidence>
<evidence type="ECO:0000259" key="2">
    <source>
        <dbReference type="PROSITE" id="PS50110"/>
    </source>
</evidence>
<accession>A0ABV7HF36</accession>
<organism evidence="3 4">
    <name type="scientific">Litoribrevibacter euphylliae</name>
    <dbReference type="NCBI Taxonomy" id="1834034"/>
    <lineage>
        <taxon>Bacteria</taxon>
        <taxon>Pseudomonadati</taxon>
        <taxon>Pseudomonadota</taxon>
        <taxon>Gammaproteobacteria</taxon>
        <taxon>Oceanospirillales</taxon>
        <taxon>Oceanospirillaceae</taxon>
        <taxon>Litoribrevibacter</taxon>
    </lineage>
</organism>
<feature type="modified residue" description="4-aspartylphosphate" evidence="1">
    <location>
        <position position="63"/>
    </location>
</feature>
<keyword evidence="4" id="KW-1185">Reference proteome</keyword>
<dbReference type="InterPro" id="IPR011006">
    <property type="entry name" value="CheY-like_superfamily"/>
</dbReference>
<dbReference type="InterPro" id="IPR052893">
    <property type="entry name" value="TCS_response_regulator"/>
</dbReference>
<evidence type="ECO:0000313" key="4">
    <source>
        <dbReference type="Proteomes" id="UP001595476"/>
    </source>
</evidence>
<dbReference type="CDD" id="cd17557">
    <property type="entry name" value="REC_Rcp-like"/>
    <property type="match status" value="1"/>
</dbReference>
<feature type="domain" description="Response regulatory" evidence="2">
    <location>
        <begin position="9"/>
        <end position="130"/>
    </location>
</feature>
<gene>
    <name evidence="3" type="ORF">ACFOEK_09575</name>
</gene>
<dbReference type="Gene3D" id="3.40.50.2300">
    <property type="match status" value="1"/>
</dbReference>